<feature type="compositionally biased region" description="Basic residues" evidence="1">
    <location>
        <begin position="1"/>
        <end position="10"/>
    </location>
</feature>
<accession>A0A8R7JYK6</accession>
<keyword evidence="3" id="KW-1185">Reference proteome</keyword>
<feature type="compositionally biased region" description="Low complexity" evidence="1">
    <location>
        <begin position="95"/>
        <end position="109"/>
    </location>
</feature>
<reference evidence="2" key="2">
    <citation type="submission" date="2018-03" db="EMBL/GenBank/DDBJ databases">
        <title>The Triticum urartu genome reveals the dynamic nature of wheat genome evolution.</title>
        <authorList>
            <person name="Ling H."/>
            <person name="Ma B."/>
            <person name="Shi X."/>
            <person name="Liu H."/>
            <person name="Dong L."/>
            <person name="Sun H."/>
            <person name="Cao Y."/>
            <person name="Gao Q."/>
            <person name="Zheng S."/>
            <person name="Li Y."/>
            <person name="Yu Y."/>
            <person name="Du H."/>
            <person name="Qi M."/>
            <person name="Li Y."/>
            <person name="Yu H."/>
            <person name="Cui Y."/>
            <person name="Wang N."/>
            <person name="Chen C."/>
            <person name="Wu H."/>
            <person name="Zhao Y."/>
            <person name="Zhang J."/>
            <person name="Li Y."/>
            <person name="Zhou W."/>
            <person name="Zhang B."/>
            <person name="Hu W."/>
            <person name="Eijk M."/>
            <person name="Tang J."/>
            <person name="Witsenboer H."/>
            <person name="Zhao S."/>
            <person name="Li Z."/>
            <person name="Zhang A."/>
            <person name="Wang D."/>
            <person name="Liang C."/>
        </authorList>
    </citation>
    <scope>NUCLEOTIDE SEQUENCE [LARGE SCALE GENOMIC DNA]</scope>
    <source>
        <strain evidence="2">cv. G1812</strain>
    </source>
</reference>
<evidence type="ECO:0000313" key="2">
    <source>
        <dbReference type="EnsemblPlants" id="TuG1812G0100001863.01.T02.cds309029"/>
    </source>
</evidence>
<protein>
    <submittedName>
        <fullName evidence="2">Uncharacterized protein</fullName>
    </submittedName>
</protein>
<dbReference type="EnsemblPlants" id="TuG1812G0100001863.01.T02">
    <property type="protein sequence ID" value="TuG1812G0100001863.01.T02.cds309029"/>
    <property type="gene ID" value="TuG1812G0100001863.01"/>
</dbReference>
<reference evidence="3" key="1">
    <citation type="journal article" date="2013" name="Nature">
        <title>Draft genome of the wheat A-genome progenitor Triticum urartu.</title>
        <authorList>
            <person name="Ling H.Q."/>
            <person name="Zhao S."/>
            <person name="Liu D."/>
            <person name="Wang J."/>
            <person name="Sun H."/>
            <person name="Zhang C."/>
            <person name="Fan H."/>
            <person name="Li D."/>
            <person name="Dong L."/>
            <person name="Tao Y."/>
            <person name="Gao C."/>
            <person name="Wu H."/>
            <person name="Li Y."/>
            <person name="Cui Y."/>
            <person name="Guo X."/>
            <person name="Zheng S."/>
            <person name="Wang B."/>
            <person name="Yu K."/>
            <person name="Liang Q."/>
            <person name="Yang W."/>
            <person name="Lou X."/>
            <person name="Chen J."/>
            <person name="Feng M."/>
            <person name="Jian J."/>
            <person name="Zhang X."/>
            <person name="Luo G."/>
            <person name="Jiang Y."/>
            <person name="Liu J."/>
            <person name="Wang Z."/>
            <person name="Sha Y."/>
            <person name="Zhang B."/>
            <person name="Wu H."/>
            <person name="Tang D."/>
            <person name="Shen Q."/>
            <person name="Xue P."/>
            <person name="Zou S."/>
            <person name="Wang X."/>
            <person name="Liu X."/>
            <person name="Wang F."/>
            <person name="Yang Y."/>
            <person name="An X."/>
            <person name="Dong Z."/>
            <person name="Zhang K."/>
            <person name="Zhang X."/>
            <person name="Luo M.C."/>
            <person name="Dvorak J."/>
            <person name="Tong Y."/>
            <person name="Wang J."/>
            <person name="Yang H."/>
            <person name="Li Z."/>
            <person name="Wang D."/>
            <person name="Zhang A."/>
            <person name="Wang J."/>
        </authorList>
    </citation>
    <scope>NUCLEOTIDE SEQUENCE</scope>
    <source>
        <strain evidence="3">cv. G1812</strain>
    </source>
</reference>
<feature type="compositionally biased region" description="Low complexity" evidence="1">
    <location>
        <begin position="119"/>
        <end position="142"/>
    </location>
</feature>
<feature type="region of interest" description="Disordered" evidence="1">
    <location>
        <begin position="1"/>
        <end position="142"/>
    </location>
</feature>
<organism evidence="2 3">
    <name type="scientific">Triticum urartu</name>
    <name type="common">Red wild einkorn</name>
    <name type="synonym">Crithodium urartu</name>
    <dbReference type="NCBI Taxonomy" id="4572"/>
    <lineage>
        <taxon>Eukaryota</taxon>
        <taxon>Viridiplantae</taxon>
        <taxon>Streptophyta</taxon>
        <taxon>Embryophyta</taxon>
        <taxon>Tracheophyta</taxon>
        <taxon>Spermatophyta</taxon>
        <taxon>Magnoliopsida</taxon>
        <taxon>Liliopsida</taxon>
        <taxon>Poales</taxon>
        <taxon>Poaceae</taxon>
        <taxon>BOP clade</taxon>
        <taxon>Pooideae</taxon>
        <taxon>Triticodae</taxon>
        <taxon>Triticeae</taxon>
        <taxon>Triticinae</taxon>
        <taxon>Triticum</taxon>
    </lineage>
</organism>
<dbReference type="Proteomes" id="UP000015106">
    <property type="component" value="Chromosome 1"/>
</dbReference>
<reference evidence="2" key="3">
    <citation type="submission" date="2022-06" db="UniProtKB">
        <authorList>
            <consortium name="EnsemblPlants"/>
        </authorList>
    </citation>
    <scope>IDENTIFICATION</scope>
</reference>
<evidence type="ECO:0000256" key="1">
    <source>
        <dbReference type="SAM" id="MobiDB-lite"/>
    </source>
</evidence>
<dbReference type="AlphaFoldDB" id="A0A8R7JYK6"/>
<dbReference type="Gramene" id="TuG1812G0100001863.01.T02">
    <property type="protein sequence ID" value="TuG1812G0100001863.01.T02.cds309029"/>
    <property type="gene ID" value="TuG1812G0100001863.01"/>
</dbReference>
<proteinExistence type="predicted"/>
<name>A0A8R7JYK6_TRIUA</name>
<evidence type="ECO:0000313" key="3">
    <source>
        <dbReference type="Proteomes" id="UP000015106"/>
    </source>
</evidence>
<sequence>MALRTRRRSRPLSVRPAPSRTEKDAAARSRYMSCSCGGTHCRSPRSRYASPRSSDGHRPAPALPPPYSGPRILDQSGMLTGSDAGPPTPPPPPAASRGAAARGLEALEGVDADRARPYASAGGDDASAAPPQMMSASSSSRAGSAACCRVRAGAGAKSRCADTMERLLLRPAIVARSYPADLGAVGS</sequence>